<name>A0ABP8YTA0_9ACTN</name>
<evidence type="ECO:0000256" key="3">
    <source>
        <dbReference type="ARBA" id="ARBA00022840"/>
    </source>
</evidence>
<dbReference type="InterPro" id="IPR037171">
    <property type="entry name" value="NagB/RpiA_transferase-like"/>
</dbReference>
<proteinExistence type="inferred from homology"/>
<evidence type="ECO:0000256" key="1">
    <source>
        <dbReference type="ARBA" id="ARBA00010638"/>
    </source>
</evidence>
<comment type="caution">
    <text evidence="5">The sequence shown here is derived from an EMBL/GenBank/DDBJ whole genome shotgun (WGS) entry which is preliminary data.</text>
</comment>
<keyword evidence="4" id="KW-0460">Magnesium</keyword>
<evidence type="ECO:0000313" key="6">
    <source>
        <dbReference type="Proteomes" id="UP001500822"/>
    </source>
</evidence>
<organism evidence="5 6">
    <name type="scientific">Gordonia alkaliphila</name>
    <dbReference type="NCBI Taxonomy" id="1053547"/>
    <lineage>
        <taxon>Bacteria</taxon>
        <taxon>Bacillati</taxon>
        <taxon>Actinomycetota</taxon>
        <taxon>Actinomycetes</taxon>
        <taxon>Mycobacteriales</taxon>
        <taxon>Gordoniaceae</taxon>
        <taxon>Gordonia</taxon>
    </lineage>
</organism>
<dbReference type="Pfam" id="PF01812">
    <property type="entry name" value="5-FTHF_cyc-lig"/>
    <property type="match status" value="1"/>
</dbReference>
<sequence>MKGLPEMTTSDKNALRTELLAARDAMSPFVLSQAIGDLAEWMYNLPIEVAAGDTVAAYVPTRREPGGTAMLDALVDRGLRVLLPIVPEGDPQRLQWGVYRDEQTLTEGRWNLLEPQGLRLDPDTLVEAKLILVPAVAVDRRGVRLGRGAGYYDRTLVGMPGQIVVVVHDTEVVDGELPEDRYDVRGQWILTPSGGFRPVG</sequence>
<dbReference type="PANTHER" id="PTHR23407:SF1">
    <property type="entry name" value="5-FORMYLTETRAHYDROFOLATE CYCLO-LIGASE"/>
    <property type="match status" value="1"/>
</dbReference>
<keyword evidence="4" id="KW-0479">Metal-binding</keyword>
<comment type="catalytic activity">
    <reaction evidence="4">
        <text>(6S)-5-formyl-5,6,7,8-tetrahydrofolate + ATP = (6R)-5,10-methenyltetrahydrofolate + ADP + phosphate</text>
        <dbReference type="Rhea" id="RHEA:10488"/>
        <dbReference type="ChEBI" id="CHEBI:30616"/>
        <dbReference type="ChEBI" id="CHEBI:43474"/>
        <dbReference type="ChEBI" id="CHEBI:57455"/>
        <dbReference type="ChEBI" id="CHEBI:57457"/>
        <dbReference type="ChEBI" id="CHEBI:456216"/>
        <dbReference type="EC" id="6.3.3.2"/>
    </reaction>
</comment>
<gene>
    <name evidence="5" type="ORF">GCM10023217_03350</name>
</gene>
<accession>A0ABP8YTA0</accession>
<keyword evidence="6" id="KW-1185">Reference proteome</keyword>
<dbReference type="EC" id="6.3.3.2" evidence="4"/>
<keyword evidence="2 4" id="KW-0547">Nucleotide-binding</keyword>
<dbReference type="Proteomes" id="UP001500822">
    <property type="component" value="Unassembled WGS sequence"/>
</dbReference>
<comment type="cofactor">
    <cofactor evidence="4">
        <name>Mg(2+)</name>
        <dbReference type="ChEBI" id="CHEBI:18420"/>
    </cofactor>
</comment>
<comment type="similarity">
    <text evidence="1 4">Belongs to the 5-formyltetrahydrofolate cyclo-ligase family.</text>
</comment>
<evidence type="ECO:0000256" key="4">
    <source>
        <dbReference type="RuleBase" id="RU361279"/>
    </source>
</evidence>
<dbReference type="InterPro" id="IPR002698">
    <property type="entry name" value="FTHF_cligase"/>
</dbReference>
<dbReference type="PANTHER" id="PTHR23407">
    <property type="entry name" value="ATPASE INHIBITOR/5-FORMYLTETRAHYDROFOLATE CYCLO-LIGASE"/>
    <property type="match status" value="1"/>
</dbReference>
<evidence type="ECO:0000256" key="2">
    <source>
        <dbReference type="ARBA" id="ARBA00022741"/>
    </source>
</evidence>
<reference evidence="6" key="1">
    <citation type="journal article" date="2019" name="Int. J. Syst. Evol. Microbiol.">
        <title>The Global Catalogue of Microorganisms (GCM) 10K type strain sequencing project: providing services to taxonomists for standard genome sequencing and annotation.</title>
        <authorList>
            <consortium name="The Broad Institute Genomics Platform"/>
            <consortium name="The Broad Institute Genome Sequencing Center for Infectious Disease"/>
            <person name="Wu L."/>
            <person name="Ma J."/>
        </authorList>
    </citation>
    <scope>NUCLEOTIDE SEQUENCE [LARGE SCALE GENOMIC DNA]</scope>
    <source>
        <strain evidence="6">JCM 18077</strain>
    </source>
</reference>
<keyword evidence="3 4" id="KW-0067">ATP-binding</keyword>
<evidence type="ECO:0000313" key="5">
    <source>
        <dbReference type="EMBL" id="GAA4738980.1"/>
    </source>
</evidence>
<dbReference type="PIRSF" id="PIRSF006806">
    <property type="entry name" value="FTHF_cligase"/>
    <property type="match status" value="1"/>
</dbReference>
<dbReference type="NCBIfam" id="TIGR02727">
    <property type="entry name" value="MTHFS_bact"/>
    <property type="match status" value="1"/>
</dbReference>
<dbReference type="InterPro" id="IPR024185">
    <property type="entry name" value="FTHF_cligase-like_sf"/>
</dbReference>
<dbReference type="Gene3D" id="3.40.50.10420">
    <property type="entry name" value="NagB/RpiA/CoA transferase-like"/>
    <property type="match status" value="1"/>
</dbReference>
<dbReference type="SUPFAM" id="SSF100950">
    <property type="entry name" value="NagB/RpiA/CoA transferase-like"/>
    <property type="match status" value="1"/>
</dbReference>
<protein>
    <recommendedName>
        <fullName evidence="4">5-formyltetrahydrofolate cyclo-ligase</fullName>
        <ecNumber evidence="4">6.3.3.2</ecNumber>
    </recommendedName>
</protein>
<dbReference type="EMBL" id="BAABIE010000001">
    <property type="protein sequence ID" value="GAA4738980.1"/>
    <property type="molecule type" value="Genomic_DNA"/>
</dbReference>